<dbReference type="Proteomes" id="UP000015523">
    <property type="component" value="Unassembled WGS sequence"/>
</dbReference>
<comment type="caution">
    <text evidence="2">The sequence shown here is derived from an EMBL/GenBank/DDBJ whole genome shotgun (WGS) entry which is preliminary data.</text>
</comment>
<protein>
    <recommendedName>
        <fullName evidence="4">Cell envelope biogenesis protein TolA</fullName>
    </recommendedName>
</protein>
<gene>
    <name evidence="2" type="ORF">M529_07800</name>
</gene>
<dbReference type="eggNOG" id="ENOG50332JA">
    <property type="taxonomic scope" value="Bacteria"/>
</dbReference>
<evidence type="ECO:0000256" key="1">
    <source>
        <dbReference type="SAM" id="MobiDB-lite"/>
    </source>
</evidence>
<dbReference type="RefSeq" id="WP_021317452.1">
    <property type="nucleotide sequence ID" value="NZ_AUWY01000058.1"/>
</dbReference>
<keyword evidence="3" id="KW-1185">Reference proteome</keyword>
<sequence>MARTLKVFRTAIGFHDAYVAAPSQKAALEVWGADIDLFARGVAEVVLDETLAAEPLAHPGKVIKRPRGTMAEHLAALPKTKPVSRDKAGRVGKAKPTPRPDRSALEAAEETLTQARKAQEKKRSELAAREAALRRERQAMDKRHAAEIQRLERRRDDAKRRYDRAMDAWRETA</sequence>
<feature type="region of interest" description="Disordered" evidence="1">
    <location>
        <begin position="75"/>
        <end position="161"/>
    </location>
</feature>
<feature type="compositionally biased region" description="Basic and acidic residues" evidence="1">
    <location>
        <begin position="117"/>
        <end position="161"/>
    </location>
</feature>
<proteinExistence type="predicted"/>
<dbReference type="PATRIC" id="fig|1346791.3.peg.1496"/>
<reference evidence="2 3" key="1">
    <citation type="journal article" date="2013" name="Genome Announc.">
        <title>Draft Genome Sequence of Sphingobium ummariense Strain RL-3, a Hexachlorocyclohexane-Degrading Bacterium.</title>
        <authorList>
            <person name="Kohli P."/>
            <person name="Dua A."/>
            <person name="Sangwan N."/>
            <person name="Oldach P."/>
            <person name="Khurana J.P."/>
            <person name="Lal R."/>
        </authorList>
    </citation>
    <scope>NUCLEOTIDE SEQUENCE [LARGE SCALE GENOMIC DNA]</scope>
    <source>
        <strain evidence="2 3">RL-3</strain>
    </source>
</reference>
<dbReference type="AlphaFoldDB" id="T0J7C9"/>
<dbReference type="EMBL" id="AUWY01000058">
    <property type="protein sequence ID" value="EQB32732.1"/>
    <property type="molecule type" value="Genomic_DNA"/>
</dbReference>
<organism evidence="2 3">
    <name type="scientific">Sphingobium ummariense RL-3</name>
    <dbReference type="NCBI Taxonomy" id="1346791"/>
    <lineage>
        <taxon>Bacteria</taxon>
        <taxon>Pseudomonadati</taxon>
        <taxon>Pseudomonadota</taxon>
        <taxon>Alphaproteobacteria</taxon>
        <taxon>Sphingomonadales</taxon>
        <taxon>Sphingomonadaceae</taxon>
        <taxon>Sphingobium</taxon>
    </lineage>
</organism>
<dbReference type="OrthoDB" id="7478510at2"/>
<name>T0J7C9_9SPHN</name>
<evidence type="ECO:0000313" key="2">
    <source>
        <dbReference type="EMBL" id="EQB32732.1"/>
    </source>
</evidence>
<evidence type="ECO:0000313" key="3">
    <source>
        <dbReference type="Proteomes" id="UP000015523"/>
    </source>
</evidence>
<dbReference type="STRING" id="1346791.M529_07800"/>
<evidence type="ECO:0008006" key="4">
    <source>
        <dbReference type="Google" id="ProtNLM"/>
    </source>
</evidence>
<accession>T0J7C9</accession>